<evidence type="ECO:0000313" key="1">
    <source>
        <dbReference type="EMBL" id="NMG18062.1"/>
    </source>
</evidence>
<comment type="caution">
    <text evidence="1">The sequence shown here is derived from an EMBL/GenBank/DDBJ whole genome shotgun (WGS) entry which is preliminary data.</text>
</comment>
<dbReference type="SUPFAM" id="SSF53448">
    <property type="entry name" value="Nucleotide-diphospho-sugar transferases"/>
    <property type="match status" value="1"/>
</dbReference>
<name>A0ABX1P3B9_9CYAN</name>
<reference evidence="1 2" key="1">
    <citation type="submission" date="2018-06" db="EMBL/GenBank/DDBJ databases">
        <title>Comparative genomics of Brasilonema spp. strains.</title>
        <authorList>
            <person name="Alvarenga D.O."/>
            <person name="Fiore M.F."/>
            <person name="Varani A.M."/>
        </authorList>
    </citation>
    <scope>NUCLEOTIDE SEQUENCE [LARGE SCALE GENOMIC DNA]</scope>
    <source>
        <strain evidence="1 2">SPC951</strain>
    </source>
</reference>
<keyword evidence="2" id="KW-1185">Reference proteome</keyword>
<dbReference type="Proteomes" id="UP000718564">
    <property type="component" value="Unassembled WGS sequence"/>
</dbReference>
<sequence length="342" mass="40364">MEDFGVYTLANDIVYNQLVALLNSIEVNVSPNIPICIIPYDERLELVKLEVSSRPNVTLFENKSSMQRWEDFYNQVWNAHPQARQLKQGHSRKWYKQSNLLRKMCAFDGNFKRFVFYDADSLAMTSLDRVLEKLDDYDFVFDDWEHGKSSPVAALNFSRIEKAISLPESQVKPLLHCSSFFGSKEGIFGKDELEMLRERLVVNQEFTWINERSWWCDADLFSYMTFRCDHRPLFNFTLSPNGQDITGNCADADPFININNVLYNQDGLKPIHRLHYMNYPAIDFTRLCQGEDVDIRYKNEFLYYRFLKEPEKRPKQLKPPSIVVKTHRFMQKVKSRIERTIS</sequence>
<dbReference type="InterPro" id="IPR029044">
    <property type="entry name" value="Nucleotide-diphossugar_trans"/>
</dbReference>
<dbReference type="InterPro" id="IPR054619">
    <property type="entry name" value="Npun_R2821-like"/>
</dbReference>
<gene>
    <name evidence="1" type="ORF">DP116_00850</name>
</gene>
<proteinExistence type="predicted"/>
<organism evidence="1 2">
    <name type="scientific">Brasilonema bromeliae SPC951</name>
    <dbReference type="NCBI Taxonomy" id="385972"/>
    <lineage>
        <taxon>Bacteria</taxon>
        <taxon>Bacillati</taxon>
        <taxon>Cyanobacteriota</taxon>
        <taxon>Cyanophyceae</taxon>
        <taxon>Nostocales</taxon>
        <taxon>Scytonemataceae</taxon>
        <taxon>Brasilonema</taxon>
        <taxon>Bromeliae group (in: Brasilonema)</taxon>
    </lineage>
</organism>
<dbReference type="EMBL" id="QMEB01000003">
    <property type="protein sequence ID" value="NMG18062.1"/>
    <property type="molecule type" value="Genomic_DNA"/>
</dbReference>
<evidence type="ECO:0000313" key="2">
    <source>
        <dbReference type="Proteomes" id="UP000718564"/>
    </source>
</evidence>
<accession>A0ABX1P3B9</accession>
<dbReference type="NCBIfam" id="NF045582">
    <property type="entry name" value="Npun_R2823_gen"/>
    <property type="match status" value="1"/>
</dbReference>
<protein>
    <submittedName>
        <fullName evidence="1">Methionine synthase</fullName>
    </submittedName>
</protein>